<evidence type="ECO:0000313" key="3">
    <source>
        <dbReference type="Proteomes" id="UP000580051"/>
    </source>
</evidence>
<dbReference type="RefSeq" id="WP_176226159.1">
    <property type="nucleotide sequence ID" value="NZ_BLRV01000013.1"/>
</dbReference>
<dbReference type="PANTHER" id="PTHR33055">
    <property type="entry name" value="TRANSPOSASE FOR INSERTION SEQUENCE ELEMENT IS1111A"/>
    <property type="match status" value="1"/>
</dbReference>
<evidence type="ECO:0000259" key="1">
    <source>
        <dbReference type="Pfam" id="PF01548"/>
    </source>
</evidence>
<dbReference type="GO" id="GO:0006313">
    <property type="term" value="P:DNA transposition"/>
    <property type="evidence" value="ECO:0007669"/>
    <property type="project" value="InterPro"/>
</dbReference>
<protein>
    <recommendedName>
        <fullName evidence="1">Transposase IS110-like N-terminal domain-containing protein</fullName>
    </recommendedName>
</protein>
<dbReference type="GO" id="GO:0003677">
    <property type="term" value="F:DNA binding"/>
    <property type="evidence" value="ECO:0007669"/>
    <property type="project" value="InterPro"/>
</dbReference>
<dbReference type="GO" id="GO:0004803">
    <property type="term" value="F:transposase activity"/>
    <property type="evidence" value="ECO:0007669"/>
    <property type="project" value="InterPro"/>
</dbReference>
<sequence length="179" mass="20192">MTHVAMESTGIYWKPVFNLLEASFRVLLVNAAHIKAVPGRKTDVKDCEWIAELLSYGLLKASFIPPKPIRELRDLTRYRKSLIDERAREINRLHKLLESANIKLSSVAADVLGVSGRAILEALLSGSTDPEALASLARGRLREKLPELREALEGRFGAHHRFMLEQILSHLDFLEQSIE</sequence>
<dbReference type="Pfam" id="PF01548">
    <property type="entry name" value="DEDD_Tnp_IS110"/>
    <property type="match status" value="1"/>
</dbReference>
<name>A0A6V8NRH1_9ACTN</name>
<dbReference type="InterPro" id="IPR002525">
    <property type="entry name" value="Transp_IS110-like_N"/>
</dbReference>
<dbReference type="AlphaFoldDB" id="A0A6V8NRH1"/>
<dbReference type="InterPro" id="IPR047650">
    <property type="entry name" value="Transpos_IS110"/>
</dbReference>
<gene>
    <name evidence="2" type="ORF">HKBW3S06_00242</name>
</gene>
<comment type="caution">
    <text evidence="2">The sequence shown here is derived from an EMBL/GenBank/DDBJ whole genome shotgun (WGS) entry which is preliminary data.</text>
</comment>
<accession>A0A6V8NRH1</accession>
<evidence type="ECO:0000313" key="2">
    <source>
        <dbReference type="EMBL" id="GFP21016.1"/>
    </source>
</evidence>
<dbReference type="Proteomes" id="UP000580051">
    <property type="component" value="Unassembled WGS sequence"/>
</dbReference>
<dbReference type="PANTHER" id="PTHR33055:SF15">
    <property type="entry name" value="TRANSPOSASE-RELATED"/>
    <property type="match status" value="1"/>
</dbReference>
<proteinExistence type="predicted"/>
<organism evidence="2 3">
    <name type="scientific">Candidatus Hakubella thermalkaliphila</name>
    <dbReference type="NCBI Taxonomy" id="2754717"/>
    <lineage>
        <taxon>Bacteria</taxon>
        <taxon>Bacillati</taxon>
        <taxon>Actinomycetota</taxon>
        <taxon>Actinomycetota incertae sedis</taxon>
        <taxon>Candidatus Hakubellales</taxon>
        <taxon>Candidatus Hakubellaceae</taxon>
        <taxon>Candidatus Hakubella</taxon>
    </lineage>
</organism>
<dbReference type="EMBL" id="BLRV01000013">
    <property type="protein sequence ID" value="GFP21016.1"/>
    <property type="molecule type" value="Genomic_DNA"/>
</dbReference>
<reference evidence="2 3" key="1">
    <citation type="journal article" date="2020" name="Front. Microbiol.">
        <title>Single-cell genomics of novel Actinobacteria with the Wood-Ljungdahl pathway discovered in a serpentinizing system.</title>
        <authorList>
            <person name="Merino N."/>
            <person name="Kawai M."/>
            <person name="Boyd E.S."/>
            <person name="Colman D.R."/>
            <person name="McGlynn S.E."/>
            <person name="Nealson K.H."/>
            <person name="Kurokawa K."/>
            <person name="Hongoh Y."/>
        </authorList>
    </citation>
    <scope>NUCLEOTIDE SEQUENCE [LARGE SCALE GENOMIC DNA]</scope>
    <source>
        <strain evidence="2 3">S06</strain>
    </source>
</reference>
<feature type="domain" description="Transposase IS110-like N-terminal" evidence="1">
    <location>
        <begin position="2"/>
        <end position="100"/>
    </location>
</feature>